<dbReference type="GO" id="GO:0005525">
    <property type="term" value="F:GTP binding"/>
    <property type="evidence" value="ECO:0007669"/>
    <property type="project" value="InterPro"/>
</dbReference>
<dbReference type="InterPro" id="IPR023192">
    <property type="entry name" value="TGS-like_dom_sf"/>
</dbReference>
<dbReference type="Gene3D" id="3.40.50.300">
    <property type="entry name" value="P-loop containing nucleotide triphosphate hydrolases"/>
    <property type="match status" value="1"/>
</dbReference>
<dbReference type="PROSITE" id="PS51710">
    <property type="entry name" value="G_OBG"/>
    <property type="match status" value="1"/>
</dbReference>
<keyword evidence="3 6" id="KW-0547">Nucleotide-binding</keyword>
<dbReference type="InterPro" id="IPR012676">
    <property type="entry name" value="TGS-like"/>
</dbReference>
<dbReference type="HAMAP" id="MF_00944">
    <property type="entry name" value="YchF_OLA1_ATPase"/>
    <property type="match status" value="1"/>
</dbReference>
<dbReference type="PIRSF" id="PIRSF006641">
    <property type="entry name" value="CHP00092"/>
    <property type="match status" value="1"/>
</dbReference>
<dbReference type="SUPFAM" id="SSF52540">
    <property type="entry name" value="P-loop containing nucleoside triphosphate hydrolases"/>
    <property type="match status" value="1"/>
</dbReference>
<dbReference type="EMBL" id="CP017111">
    <property type="protein sequence ID" value="AOO64738.1"/>
    <property type="molecule type" value="Genomic_DNA"/>
</dbReference>
<dbReference type="InterPro" id="IPR031167">
    <property type="entry name" value="G_OBG"/>
</dbReference>
<feature type="coiled-coil region" evidence="7">
    <location>
        <begin position="131"/>
        <end position="158"/>
    </location>
</feature>
<evidence type="ECO:0000256" key="6">
    <source>
        <dbReference type="HAMAP-Rule" id="MF_00944"/>
    </source>
</evidence>
<evidence type="ECO:0000256" key="3">
    <source>
        <dbReference type="ARBA" id="ARBA00022741"/>
    </source>
</evidence>
<accession>A0A1D7TI83</accession>
<dbReference type="GO" id="GO:0016887">
    <property type="term" value="F:ATP hydrolysis activity"/>
    <property type="evidence" value="ECO:0007669"/>
    <property type="project" value="UniProtKB-UniRule"/>
</dbReference>
<evidence type="ECO:0000256" key="4">
    <source>
        <dbReference type="ARBA" id="ARBA00022840"/>
    </source>
</evidence>
<sequence>MGLGVGIVGLPNVGKSTTFNALTKAQNAESANYPFCTIEPNKAVVPVPDPRLEELAKIVNPERIQHSTVDFVDIAGLVKGASAGEGLGNQFLSNIREVEVILHMVRCFEDENITHVENSINPLRDIEIIESELIFADVQQLDKKLDRLKRQAKLEKGAQAMAEVATELRAHLDDIKPVSTFARRDDENFQALDKELRFLSNKTIIYGANVDEAGLLEENSFVKAVKEHAKSVGADVVVLCAKIEEEMIGLEDDEAEEFLKELGIEESGLKQIIRLAFDKLGLASYFTAGVKEVRAWTIEKGWKAPKAAAVIHNDFEKGFIRAEVIGYNDFIAFKGEAGSKEAGKMRLEGKEYIVQDGDVMHFRFNV</sequence>
<evidence type="ECO:0000259" key="9">
    <source>
        <dbReference type="PROSITE" id="PS51880"/>
    </source>
</evidence>
<comment type="similarity">
    <text evidence="6">Belongs to the TRAFAC class OBG-HflX-like GTPase superfamily. OBG GTPase family. YchF/OLA1 subfamily.</text>
</comment>
<dbReference type="GO" id="GO:0043023">
    <property type="term" value="F:ribosomal large subunit binding"/>
    <property type="evidence" value="ECO:0007669"/>
    <property type="project" value="UniProtKB-UniRule"/>
</dbReference>
<dbReference type="RefSeq" id="WP_069477595.1">
    <property type="nucleotide sequence ID" value="NZ_CP017111.1"/>
</dbReference>
<dbReference type="CDD" id="cd01900">
    <property type="entry name" value="YchF"/>
    <property type="match status" value="1"/>
</dbReference>
<evidence type="ECO:0000256" key="1">
    <source>
        <dbReference type="ARBA" id="ARBA00001946"/>
    </source>
</evidence>
<dbReference type="Gene3D" id="3.10.20.30">
    <property type="match status" value="1"/>
</dbReference>
<dbReference type="InterPro" id="IPR012675">
    <property type="entry name" value="Beta-grasp_dom_sf"/>
</dbReference>
<reference evidence="11" key="1">
    <citation type="submission" date="2016-08" db="EMBL/GenBank/DDBJ databases">
        <title>Complete genome sequence of the organohalide-respiring Epsilonproteobacterium Sulfurospirillum halorespirans.</title>
        <authorList>
            <person name="Goris T."/>
            <person name="Zimmermann J."/>
            <person name="Schenz B."/>
            <person name="Lemos M."/>
            <person name="Hackermueller J."/>
            <person name="Diekert G."/>
        </authorList>
    </citation>
    <scope>NUCLEOTIDE SEQUENCE [LARGE SCALE GENOMIC DNA]</scope>
    <source>
        <strain>DSM 13726</strain>
        <strain evidence="11">PCE-M2</strain>
    </source>
</reference>
<dbReference type="Pfam" id="PF06071">
    <property type="entry name" value="YchF-GTPase_C"/>
    <property type="match status" value="1"/>
</dbReference>
<keyword evidence="5" id="KW-0460">Magnesium</keyword>
<dbReference type="PRINTS" id="PR00326">
    <property type="entry name" value="GTP1OBG"/>
</dbReference>
<dbReference type="CDD" id="cd04867">
    <property type="entry name" value="TGS_YchF_OLA1"/>
    <property type="match status" value="1"/>
</dbReference>
<keyword evidence="11" id="KW-1185">Reference proteome</keyword>
<protein>
    <recommendedName>
        <fullName evidence="6">Ribosome-binding ATPase YchF</fullName>
    </recommendedName>
</protein>
<dbReference type="InterPro" id="IPR027417">
    <property type="entry name" value="P-loop_NTPase"/>
</dbReference>
<name>A0A1D7TI83_9BACT</name>
<dbReference type="GO" id="GO:0005737">
    <property type="term" value="C:cytoplasm"/>
    <property type="evidence" value="ECO:0007669"/>
    <property type="project" value="TreeGrafter"/>
</dbReference>
<dbReference type="PATRIC" id="fig|1193502.14.peg.965"/>
<comment type="cofactor">
    <cofactor evidence="1">
        <name>Mg(2+)</name>
        <dbReference type="ChEBI" id="CHEBI:18420"/>
    </cofactor>
</comment>
<dbReference type="PROSITE" id="PS51880">
    <property type="entry name" value="TGS"/>
    <property type="match status" value="1"/>
</dbReference>
<dbReference type="FunFam" id="3.10.20.30:FF:000001">
    <property type="entry name" value="Ribosome-binding ATPase YchF"/>
    <property type="match status" value="1"/>
</dbReference>
<dbReference type="KEGG" id="shal:SHALO_0957"/>
<feature type="binding site" evidence="6">
    <location>
        <begin position="12"/>
        <end position="17"/>
    </location>
    <ligand>
        <name>ATP</name>
        <dbReference type="ChEBI" id="CHEBI:30616"/>
    </ligand>
</feature>
<evidence type="ECO:0000256" key="2">
    <source>
        <dbReference type="ARBA" id="ARBA00022723"/>
    </source>
</evidence>
<evidence type="ECO:0000313" key="10">
    <source>
        <dbReference type="EMBL" id="AOO64738.1"/>
    </source>
</evidence>
<dbReference type="STRING" id="1193502.SHALO_0957"/>
<dbReference type="Proteomes" id="UP000094609">
    <property type="component" value="Chromosome"/>
</dbReference>
<evidence type="ECO:0000256" key="7">
    <source>
        <dbReference type="SAM" id="Coils"/>
    </source>
</evidence>
<dbReference type="FunFam" id="1.10.150.300:FF:000001">
    <property type="entry name" value="Ribosome-binding ATPase YchF"/>
    <property type="match status" value="1"/>
</dbReference>
<dbReference type="GO" id="GO:0005524">
    <property type="term" value="F:ATP binding"/>
    <property type="evidence" value="ECO:0007669"/>
    <property type="project" value="UniProtKB-UniRule"/>
</dbReference>
<dbReference type="AlphaFoldDB" id="A0A1D7TI83"/>
<dbReference type="PANTHER" id="PTHR23305">
    <property type="entry name" value="OBG GTPASE FAMILY"/>
    <property type="match status" value="1"/>
</dbReference>
<keyword evidence="4 6" id="KW-0067">ATP-binding</keyword>
<keyword evidence="7" id="KW-0175">Coiled coil</keyword>
<gene>
    <name evidence="6" type="primary">ychF</name>
    <name evidence="10" type="ORF">SHALO_0957</name>
</gene>
<dbReference type="InterPro" id="IPR004095">
    <property type="entry name" value="TGS"/>
</dbReference>
<dbReference type="PANTHER" id="PTHR23305:SF18">
    <property type="entry name" value="OBG-TYPE G DOMAIN-CONTAINING PROTEIN"/>
    <property type="match status" value="1"/>
</dbReference>
<dbReference type="SUPFAM" id="SSF81271">
    <property type="entry name" value="TGS-like"/>
    <property type="match status" value="1"/>
</dbReference>
<dbReference type="InterPro" id="IPR013029">
    <property type="entry name" value="YchF_C"/>
</dbReference>
<dbReference type="InterPro" id="IPR041706">
    <property type="entry name" value="YchF_N"/>
</dbReference>
<organism evidence="10 11">
    <name type="scientific">Sulfurospirillum halorespirans DSM 13726</name>
    <dbReference type="NCBI Taxonomy" id="1193502"/>
    <lineage>
        <taxon>Bacteria</taxon>
        <taxon>Pseudomonadati</taxon>
        <taxon>Campylobacterota</taxon>
        <taxon>Epsilonproteobacteria</taxon>
        <taxon>Campylobacterales</taxon>
        <taxon>Sulfurospirillaceae</taxon>
        <taxon>Sulfurospirillum</taxon>
    </lineage>
</organism>
<evidence type="ECO:0000313" key="11">
    <source>
        <dbReference type="Proteomes" id="UP000094609"/>
    </source>
</evidence>
<dbReference type="Pfam" id="PF01926">
    <property type="entry name" value="MMR_HSR1"/>
    <property type="match status" value="1"/>
</dbReference>
<feature type="domain" description="TGS" evidence="9">
    <location>
        <begin position="281"/>
        <end position="364"/>
    </location>
</feature>
<dbReference type="Gene3D" id="1.10.150.300">
    <property type="entry name" value="TGS-like domain"/>
    <property type="match status" value="1"/>
</dbReference>
<evidence type="ECO:0000259" key="8">
    <source>
        <dbReference type="PROSITE" id="PS51710"/>
    </source>
</evidence>
<dbReference type="NCBIfam" id="TIGR00092">
    <property type="entry name" value="redox-regulated ATPase YchF"/>
    <property type="match status" value="1"/>
</dbReference>
<dbReference type="GO" id="GO:0046872">
    <property type="term" value="F:metal ion binding"/>
    <property type="evidence" value="ECO:0007669"/>
    <property type="project" value="UniProtKB-KW"/>
</dbReference>
<evidence type="ECO:0000256" key="5">
    <source>
        <dbReference type="ARBA" id="ARBA00022842"/>
    </source>
</evidence>
<comment type="function">
    <text evidence="6">ATPase that binds to both the 70S ribosome and the 50S ribosomal subunit in a nucleotide-independent manner.</text>
</comment>
<keyword evidence="2" id="KW-0479">Metal-binding</keyword>
<feature type="domain" description="OBG-type G" evidence="8">
    <location>
        <begin position="3"/>
        <end position="259"/>
    </location>
</feature>
<dbReference type="InterPro" id="IPR004396">
    <property type="entry name" value="ATPase_YchF/OLA1"/>
</dbReference>
<dbReference type="InterPro" id="IPR006073">
    <property type="entry name" value="GTP-bd"/>
</dbReference>
<proteinExistence type="inferred from homology"/>